<protein>
    <recommendedName>
        <fullName evidence="2">Apple domain-containing protein</fullName>
    </recommendedName>
</protein>
<dbReference type="AlphaFoldDB" id="A0AAE1DMH0"/>
<feature type="compositionally biased region" description="Basic and acidic residues" evidence="1">
    <location>
        <begin position="1"/>
        <end position="10"/>
    </location>
</feature>
<comment type="caution">
    <text evidence="3">The sequence shown here is derived from an EMBL/GenBank/DDBJ whole genome shotgun (WGS) entry which is preliminary data.</text>
</comment>
<evidence type="ECO:0000259" key="2">
    <source>
        <dbReference type="Pfam" id="PF00024"/>
    </source>
</evidence>
<gene>
    <name evidence="3" type="ORF">RRG08_044423</name>
</gene>
<accession>A0AAE1DMH0</accession>
<dbReference type="SUPFAM" id="SSF57414">
    <property type="entry name" value="Hairpin loop containing domain-like"/>
    <property type="match status" value="1"/>
</dbReference>
<reference evidence="3" key="1">
    <citation type="journal article" date="2023" name="G3 (Bethesda)">
        <title>A reference genome for the long-term kleptoplast-retaining sea slug Elysia crispata morphotype clarki.</title>
        <authorList>
            <person name="Eastman K.E."/>
            <person name="Pendleton A.L."/>
            <person name="Shaikh M.A."/>
            <person name="Suttiyut T."/>
            <person name="Ogas R."/>
            <person name="Tomko P."/>
            <person name="Gavelis G."/>
            <person name="Widhalm J.R."/>
            <person name="Wisecaver J.H."/>
        </authorList>
    </citation>
    <scope>NUCLEOTIDE SEQUENCE</scope>
    <source>
        <strain evidence="3">ECLA1</strain>
    </source>
</reference>
<name>A0AAE1DMH0_9GAST</name>
<proteinExistence type="predicted"/>
<feature type="domain" description="Apple" evidence="2">
    <location>
        <begin position="30"/>
        <end position="79"/>
    </location>
</feature>
<keyword evidence="4" id="KW-1185">Reference proteome</keyword>
<feature type="region of interest" description="Disordered" evidence="1">
    <location>
        <begin position="1"/>
        <end position="21"/>
    </location>
</feature>
<evidence type="ECO:0000313" key="3">
    <source>
        <dbReference type="EMBL" id="KAK3776039.1"/>
    </source>
</evidence>
<dbReference type="Gene3D" id="3.50.4.10">
    <property type="entry name" value="Hepatocyte Growth Factor"/>
    <property type="match status" value="1"/>
</dbReference>
<organism evidence="3 4">
    <name type="scientific">Elysia crispata</name>
    <name type="common">lettuce slug</name>
    <dbReference type="NCBI Taxonomy" id="231223"/>
    <lineage>
        <taxon>Eukaryota</taxon>
        <taxon>Metazoa</taxon>
        <taxon>Spiralia</taxon>
        <taxon>Lophotrochozoa</taxon>
        <taxon>Mollusca</taxon>
        <taxon>Gastropoda</taxon>
        <taxon>Heterobranchia</taxon>
        <taxon>Euthyneura</taxon>
        <taxon>Panpulmonata</taxon>
        <taxon>Sacoglossa</taxon>
        <taxon>Placobranchoidea</taxon>
        <taxon>Plakobranchidae</taxon>
        <taxon>Elysia</taxon>
    </lineage>
</organism>
<sequence length="93" mass="10248">MMTLSSDKHYPTQSSGTTVSGELQTTVRTILSVSRMSNYLECAVLCGMVYDCRAAEFNSDLFTCTLIGEYSWTGNKANPQVLIYIRTNFLSGG</sequence>
<dbReference type="InterPro" id="IPR003609">
    <property type="entry name" value="Pan_app"/>
</dbReference>
<feature type="compositionally biased region" description="Polar residues" evidence="1">
    <location>
        <begin position="11"/>
        <end position="21"/>
    </location>
</feature>
<dbReference type="Proteomes" id="UP001283361">
    <property type="component" value="Unassembled WGS sequence"/>
</dbReference>
<evidence type="ECO:0000313" key="4">
    <source>
        <dbReference type="Proteomes" id="UP001283361"/>
    </source>
</evidence>
<dbReference type="Pfam" id="PF00024">
    <property type="entry name" value="PAN_1"/>
    <property type="match status" value="1"/>
</dbReference>
<dbReference type="EMBL" id="JAWDGP010003252">
    <property type="protein sequence ID" value="KAK3776039.1"/>
    <property type="molecule type" value="Genomic_DNA"/>
</dbReference>
<evidence type="ECO:0000256" key="1">
    <source>
        <dbReference type="SAM" id="MobiDB-lite"/>
    </source>
</evidence>